<evidence type="ECO:0000313" key="2">
    <source>
        <dbReference type="Proteomes" id="UP000285777"/>
    </source>
</evidence>
<dbReference type="Proteomes" id="UP000285777">
    <property type="component" value="Unassembled WGS sequence"/>
</dbReference>
<evidence type="ECO:0000313" key="1">
    <source>
        <dbReference type="EMBL" id="RHI93401.1"/>
    </source>
</evidence>
<accession>A0A415BU45</accession>
<dbReference type="EMBL" id="QRLF01000008">
    <property type="protein sequence ID" value="RHI93401.1"/>
    <property type="molecule type" value="Genomic_DNA"/>
</dbReference>
<organism evidence="1 2">
    <name type="scientific">Phocaeicola vulgatus</name>
    <name type="common">Bacteroides vulgatus</name>
    <dbReference type="NCBI Taxonomy" id="821"/>
    <lineage>
        <taxon>Bacteria</taxon>
        <taxon>Pseudomonadati</taxon>
        <taxon>Bacteroidota</taxon>
        <taxon>Bacteroidia</taxon>
        <taxon>Bacteroidales</taxon>
        <taxon>Bacteroidaceae</taxon>
        <taxon>Phocaeicola</taxon>
    </lineage>
</organism>
<reference evidence="1 2" key="1">
    <citation type="submission" date="2018-08" db="EMBL/GenBank/DDBJ databases">
        <title>A genome reference for cultivated species of the human gut microbiota.</title>
        <authorList>
            <person name="Zou Y."/>
            <person name="Xue W."/>
            <person name="Luo G."/>
        </authorList>
    </citation>
    <scope>NUCLEOTIDE SEQUENCE [LARGE SCALE GENOMIC DNA]</scope>
    <source>
        <strain evidence="1 2">AM13-21</strain>
    </source>
</reference>
<sequence>MSINKAFAVPIEANRKKQETQGKAVLFCEAERFSNRYPKRNTIMKTLWDINLALDNLKAQIIT</sequence>
<proteinExistence type="predicted"/>
<comment type="caution">
    <text evidence="1">The sequence shown here is derived from an EMBL/GenBank/DDBJ whole genome shotgun (WGS) entry which is preliminary data.</text>
</comment>
<protein>
    <submittedName>
        <fullName evidence="1">Uncharacterized protein</fullName>
    </submittedName>
</protein>
<dbReference type="AlphaFoldDB" id="A0A415BU45"/>
<gene>
    <name evidence="1" type="ORF">DW150_06215</name>
</gene>
<dbReference type="RefSeq" id="WP_118290375.1">
    <property type="nucleotide sequence ID" value="NZ_QRLF01000008.1"/>
</dbReference>
<name>A0A415BU45_PHOVU</name>